<reference evidence="1 2" key="1">
    <citation type="journal article" date="2024" name="Plant Biotechnol. J.">
        <title>Genome and CRISPR/Cas9 system of a widespread forest tree (Populus alba) in the world.</title>
        <authorList>
            <person name="Liu Y.J."/>
            <person name="Jiang P.F."/>
            <person name="Han X.M."/>
            <person name="Li X.Y."/>
            <person name="Wang H.M."/>
            <person name="Wang Y.J."/>
            <person name="Wang X.X."/>
            <person name="Zeng Q.Y."/>
        </authorList>
    </citation>
    <scope>NUCLEOTIDE SEQUENCE [LARGE SCALE GENOMIC DNA]</scope>
    <source>
        <strain evidence="2">cv. PAL-ZL1</strain>
    </source>
</reference>
<proteinExistence type="predicted"/>
<comment type="caution">
    <text evidence="1">The sequence shown here is derived from an EMBL/GenBank/DDBJ whole genome shotgun (WGS) entry which is preliminary data.</text>
</comment>
<organism evidence="1 2">
    <name type="scientific">Populus alba</name>
    <name type="common">White poplar</name>
    <dbReference type="NCBI Taxonomy" id="43335"/>
    <lineage>
        <taxon>Eukaryota</taxon>
        <taxon>Viridiplantae</taxon>
        <taxon>Streptophyta</taxon>
        <taxon>Embryophyta</taxon>
        <taxon>Tracheophyta</taxon>
        <taxon>Spermatophyta</taxon>
        <taxon>Magnoliopsida</taxon>
        <taxon>eudicotyledons</taxon>
        <taxon>Gunneridae</taxon>
        <taxon>Pentapetalae</taxon>
        <taxon>rosids</taxon>
        <taxon>fabids</taxon>
        <taxon>Malpighiales</taxon>
        <taxon>Salicaceae</taxon>
        <taxon>Saliceae</taxon>
        <taxon>Populus</taxon>
    </lineage>
</organism>
<dbReference type="EMBL" id="RCHU02000004">
    <property type="protein sequence ID" value="KAL3597536.1"/>
    <property type="molecule type" value="Genomic_DNA"/>
</dbReference>
<protein>
    <submittedName>
        <fullName evidence="1">Uncharacterized protein</fullName>
    </submittedName>
</protein>
<sequence length="91" mass="10303">MARIDDVLFVDDATKQCAAAGIHIPLQQRRIRRPPYPESECLLAPSQSNKALLPLRMEPQLILLLLQFLEAQKGCHLLKRGAILRKHPIKS</sequence>
<name>A0ACC4CI47_POPAL</name>
<evidence type="ECO:0000313" key="2">
    <source>
        <dbReference type="Proteomes" id="UP000309997"/>
    </source>
</evidence>
<dbReference type="Proteomes" id="UP000309997">
    <property type="component" value="Unassembled WGS sequence"/>
</dbReference>
<evidence type="ECO:0000313" key="1">
    <source>
        <dbReference type="EMBL" id="KAL3597536.1"/>
    </source>
</evidence>
<keyword evidence="2" id="KW-1185">Reference proteome</keyword>
<gene>
    <name evidence="1" type="ORF">D5086_009173</name>
</gene>
<accession>A0ACC4CI47</accession>